<evidence type="ECO:0008006" key="3">
    <source>
        <dbReference type="Google" id="ProtNLM"/>
    </source>
</evidence>
<keyword evidence="2" id="KW-1185">Reference proteome</keyword>
<evidence type="ECO:0000313" key="2">
    <source>
        <dbReference type="Proteomes" id="UP001066276"/>
    </source>
</evidence>
<protein>
    <recommendedName>
        <fullName evidence="3">Retrotransposon gag domain-containing protein</fullName>
    </recommendedName>
</protein>
<name>A0AAV7TH23_PLEWA</name>
<organism evidence="1 2">
    <name type="scientific">Pleurodeles waltl</name>
    <name type="common">Iberian ribbed newt</name>
    <dbReference type="NCBI Taxonomy" id="8319"/>
    <lineage>
        <taxon>Eukaryota</taxon>
        <taxon>Metazoa</taxon>
        <taxon>Chordata</taxon>
        <taxon>Craniata</taxon>
        <taxon>Vertebrata</taxon>
        <taxon>Euteleostomi</taxon>
        <taxon>Amphibia</taxon>
        <taxon>Batrachia</taxon>
        <taxon>Caudata</taxon>
        <taxon>Salamandroidea</taxon>
        <taxon>Salamandridae</taxon>
        <taxon>Pleurodelinae</taxon>
        <taxon>Pleurodeles</taxon>
    </lineage>
</organism>
<dbReference type="AlphaFoldDB" id="A0AAV7TH23"/>
<reference evidence="1" key="1">
    <citation type="journal article" date="2022" name="bioRxiv">
        <title>Sequencing and chromosome-scale assembly of the giantPleurodeles waltlgenome.</title>
        <authorList>
            <person name="Brown T."/>
            <person name="Elewa A."/>
            <person name="Iarovenko S."/>
            <person name="Subramanian E."/>
            <person name="Araus A.J."/>
            <person name="Petzold A."/>
            <person name="Susuki M."/>
            <person name="Suzuki K.-i.T."/>
            <person name="Hayashi T."/>
            <person name="Toyoda A."/>
            <person name="Oliveira C."/>
            <person name="Osipova E."/>
            <person name="Leigh N.D."/>
            <person name="Simon A."/>
            <person name="Yun M.H."/>
        </authorList>
    </citation>
    <scope>NUCLEOTIDE SEQUENCE</scope>
    <source>
        <strain evidence="1">20211129_DDA</strain>
        <tissue evidence="1">Liver</tissue>
    </source>
</reference>
<gene>
    <name evidence="1" type="ORF">NDU88_000388</name>
</gene>
<proteinExistence type="predicted"/>
<sequence>MRRTGDDDVYKLFQHLPNTGNFDDYDAAVRVLKAHFDLQLNPDFERFKLLQVRQREWESIDQFHARLQELASTYTEDDQPKDIRAQIMQGCKNKMLRNLIPRQPNISLNEILIMAWSHDLSAARAAEMDMAMVQTPEKAPTVKTKCADAVQMQRTKQKMPPHAQTRQGGLCNQCERDPNDARYCPAQGRACSNCRRMNHFAAVC</sequence>
<evidence type="ECO:0000313" key="1">
    <source>
        <dbReference type="EMBL" id="KAJ1175097.1"/>
    </source>
</evidence>
<dbReference type="Proteomes" id="UP001066276">
    <property type="component" value="Chromosome 3_2"/>
</dbReference>
<comment type="caution">
    <text evidence="1">The sequence shown here is derived from an EMBL/GenBank/DDBJ whole genome shotgun (WGS) entry which is preliminary data.</text>
</comment>
<accession>A0AAV7TH23</accession>
<dbReference type="EMBL" id="JANPWB010000006">
    <property type="protein sequence ID" value="KAJ1175097.1"/>
    <property type="molecule type" value="Genomic_DNA"/>
</dbReference>